<dbReference type="InterPro" id="IPR040449">
    <property type="entry name" value="Peptidase_S66_N"/>
</dbReference>
<keyword evidence="4 9" id="KW-0378">Hydrolase</keyword>
<dbReference type="EC" id="3.4.17.13" evidence="9"/>
<dbReference type="InterPro" id="IPR029062">
    <property type="entry name" value="Class_I_gatase-like"/>
</dbReference>
<evidence type="ECO:0000259" key="7">
    <source>
        <dbReference type="Pfam" id="PF02016"/>
    </source>
</evidence>
<feature type="active site" description="Charge relay system" evidence="6">
    <location>
        <position position="269"/>
    </location>
</feature>
<feature type="active site" description="Charge relay system" evidence="6">
    <location>
        <position position="201"/>
    </location>
</feature>
<keyword evidence="2 9" id="KW-0121">Carboxypeptidase</keyword>
<keyword evidence="3" id="KW-0645">Protease</keyword>
<dbReference type="PANTHER" id="PTHR30237">
    <property type="entry name" value="MURAMOYLTETRAPEPTIDE CARBOXYPEPTIDASE"/>
    <property type="match status" value="1"/>
</dbReference>
<dbReference type="Gene3D" id="3.50.30.60">
    <property type="entry name" value="LD-carboxypeptidase A C-terminal domain-like"/>
    <property type="match status" value="1"/>
</dbReference>
<evidence type="ECO:0000256" key="2">
    <source>
        <dbReference type="ARBA" id="ARBA00022645"/>
    </source>
</evidence>
<evidence type="ECO:0000259" key="8">
    <source>
        <dbReference type="Pfam" id="PF17676"/>
    </source>
</evidence>
<evidence type="ECO:0000313" key="9">
    <source>
        <dbReference type="EMBL" id="SCJ62345.1"/>
    </source>
</evidence>
<evidence type="ECO:0000256" key="6">
    <source>
        <dbReference type="PIRSR" id="PIRSR028757-1"/>
    </source>
</evidence>
<reference evidence="9" key="1">
    <citation type="submission" date="2015-09" db="EMBL/GenBank/DDBJ databases">
        <authorList>
            <consortium name="Pathogen Informatics"/>
        </authorList>
    </citation>
    <scope>NUCLEOTIDE SEQUENCE</scope>
    <source>
        <strain evidence="9">2789STDY5834896</strain>
    </source>
</reference>
<dbReference type="Gene3D" id="3.40.50.10740">
    <property type="entry name" value="Class I glutamine amidotransferase-like"/>
    <property type="match status" value="1"/>
</dbReference>
<dbReference type="InterPro" id="IPR003507">
    <property type="entry name" value="S66_fam"/>
</dbReference>
<evidence type="ECO:0000256" key="3">
    <source>
        <dbReference type="ARBA" id="ARBA00022670"/>
    </source>
</evidence>
<gene>
    <name evidence="9" type="ORF">SAMEA3545359_01109</name>
</gene>
<dbReference type="PANTHER" id="PTHR30237:SF2">
    <property type="entry name" value="MUREIN TETRAPEPTIDE CARBOXYPEPTIDASE"/>
    <property type="match status" value="1"/>
</dbReference>
<dbReference type="InterPro" id="IPR027478">
    <property type="entry name" value="LdcA_N"/>
</dbReference>
<dbReference type="PIRSF" id="PIRSF028757">
    <property type="entry name" value="LD-carboxypeptidase"/>
    <property type="match status" value="1"/>
</dbReference>
<feature type="domain" description="LD-carboxypeptidase N-terminal" evidence="7">
    <location>
        <begin position="9"/>
        <end position="126"/>
    </location>
</feature>
<dbReference type="GO" id="GO:0106415">
    <property type="term" value="F:muramoyltetrapeptide carboxypeptidase activity"/>
    <property type="evidence" value="ECO:0007669"/>
    <property type="project" value="UniProtKB-EC"/>
</dbReference>
<dbReference type="InterPro" id="IPR040921">
    <property type="entry name" value="Peptidase_S66C"/>
</dbReference>
<accession>A0A1C6HZL6</accession>
<keyword evidence="5" id="KW-0720">Serine protease</keyword>
<evidence type="ECO:0000256" key="4">
    <source>
        <dbReference type="ARBA" id="ARBA00022801"/>
    </source>
</evidence>
<dbReference type="GO" id="GO:0008236">
    <property type="term" value="F:serine-type peptidase activity"/>
    <property type="evidence" value="ECO:0007669"/>
    <property type="project" value="UniProtKB-KW"/>
</dbReference>
<name>A0A1C6HZL6_9FIRM</name>
<dbReference type="GO" id="GO:0006508">
    <property type="term" value="P:proteolysis"/>
    <property type="evidence" value="ECO:0007669"/>
    <property type="project" value="UniProtKB-KW"/>
</dbReference>
<feature type="domain" description="LD-carboxypeptidase C-terminal" evidence="8">
    <location>
        <begin position="170"/>
        <end position="283"/>
    </location>
</feature>
<organism evidence="9">
    <name type="scientific">uncultured Anaerotruncus sp</name>
    <dbReference type="NCBI Taxonomy" id="905011"/>
    <lineage>
        <taxon>Bacteria</taxon>
        <taxon>Bacillati</taxon>
        <taxon>Bacillota</taxon>
        <taxon>Clostridia</taxon>
        <taxon>Eubacteriales</taxon>
        <taxon>Oscillospiraceae</taxon>
        <taxon>Anaerotruncus</taxon>
        <taxon>environmental samples</taxon>
    </lineage>
</organism>
<evidence type="ECO:0000256" key="5">
    <source>
        <dbReference type="ARBA" id="ARBA00022825"/>
    </source>
</evidence>
<dbReference type="Pfam" id="PF17676">
    <property type="entry name" value="Peptidase_S66C"/>
    <property type="match status" value="1"/>
</dbReference>
<dbReference type="EMBL" id="FMHG01000001">
    <property type="protein sequence ID" value="SCJ62345.1"/>
    <property type="molecule type" value="Genomic_DNA"/>
</dbReference>
<dbReference type="SUPFAM" id="SSF141986">
    <property type="entry name" value="LD-carboxypeptidase A C-terminal domain-like"/>
    <property type="match status" value="1"/>
</dbReference>
<dbReference type="InterPro" id="IPR027461">
    <property type="entry name" value="Carboxypeptidase_A_C_sf"/>
</dbReference>
<dbReference type="SUPFAM" id="SSF52317">
    <property type="entry name" value="Class I glutamine amidotransferase-like"/>
    <property type="match status" value="1"/>
</dbReference>
<evidence type="ECO:0000256" key="1">
    <source>
        <dbReference type="ARBA" id="ARBA00010233"/>
    </source>
</evidence>
<comment type="similarity">
    <text evidence="1">Belongs to the peptidase S66 family.</text>
</comment>
<sequence length="287" mass="31306">MQLTAGNKVALVACSNGLPVDQQPEVQRLMQVLRGMGLCPVCSDYLYAGPTAFAGTAAQRAAALQQAYADSQIRAIFDISGGDMANQLLDLLDYRQIAASPKPFFGYSDLTVLLNALYTKTGAVSYLYQVKNLIWQSSAQQQPAFVASMFSGADDLFRVKWHFLRGERMSGTLLGGNLRCLLKLAGTPYIPDLTGKLLFIESLGGGVPQMVTYLSQLRQLGVFKHISGLLLGTFTYMQQHRQQPSMHQLVLQETQGCTFPIAYTSQVGHANTSRCLPIGGPYTVQLP</sequence>
<dbReference type="AlphaFoldDB" id="A0A1C6HZL6"/>
<proteinExistence type="inferred from homology"/>
<protein>
    <submittedName>
        <fullName evidence="9">Murein tetrapeptide carboxypeptidase</fullName>
        <ecNumber evidence="9">3.4.17.13</ecNumber>
    </submittedName>
</protein>
<dbReference type="Pfam" id="PF02016">
    <property type="entry name" value="Peptidase_S66"/>
    <property type="match status" value="1"/>
</dbReference>
<feature type="active site" description="Nucleophile" evidence="6">
    <location>
        <position position="108"/>
    </location>
</feature>